<dbReference type="Gene3D" id="3.40.50.2000">
    <property type="entry name" value="Glycogen Phosphorylase B"/>
    <property type="match status" value="2"/>
</dbReference>
<gene>
    <name evidence="3" type="ORF">R50_0332</name>
</gene>
<dbReference type="CDD" id="cd03801">
    <property type="entry name" value="GT4_PimA-like"/>
    <property type="match status" value="1"/>
</dbReference>
<keyword evidence="4" id="KW-1185">Reference proteome</keyword>
<protein>
    <submittedName>
        <fullName evidence="3">Glycosyltransferase family 4 protein</fullName>
    </submittedName>
</protein>
<dbReference type="GO" id="GO:0016758">
    <property type="term" value="F:hexosyltransferase activity"/>
    <property type="evidence" value="ECO:0007669"/>
    <property type="project" value="TreeGrafter"/>
</dbReference>
<accession>A0A6F8ZD88</accession>
<dbReference type="InterPro" id="IPR028098">
    <property type="entry name" value="Glyco_trans_4-like_N"/>
</dbReference>
<feature type="domain" description="Glycosyl transferase family 1" evidence="1">
    <location>
        <begin position="188"/>
        <end position="347"/>
    </location>
</feature>
<evidence type="ECO:0000313" key="3">
    <source>
        <dbReference type="EMBL" id="CAB1127838.1"/>
    </source>
</evidence>
<proteinExistence type="predicted"/>
<keyword evidence="3" id="KW-0808">Transferase</keyword>
<dbReference type="AlphaFoldDB" id="A0A6F8ZD88"/>
<dbReference type="PANTHER" id="PTHR45947">
    <property type="entry name" value="SULFOQUINOVOSYL TRANSFERASE SQD2"/>
    <property type="match status" value="1"/>
</dbReference>
<dbReference type="Pfam" id="PF13579">
    <property type="entry name" value="Glyco_trans_4_4"/>
    <property type="match status" value="1"/>
</dbReference>
<feature type="domain" description="Glycosyltransferase subfamily 4-like N-terminal" evidence="2">
    <location>
        <begin position="21"/>
        <end position="166"/>
    </location>
</feature>
<evidence type="ECO:0000313" key="4">
    <source>
        <dbReference type="Proteomes" id="UP000503399"/>
    </source>
</evidence>
<dbReference type="InterPro" id="IPR050194">
    <property type="entry name" value="Glycosyltransferase_grp1"/>
</dbReference>
<reference evidence="3 4" key="1">
    <citation type="submission" date="2020-02" db="EMBL/GenBank/DDBJ databases">
        <authorList>
            <person name="Hogendoorn C."/>
        </authorList>
    </citation>
    <scope>NUCLEOTIDE SEQUENCE [LARGE SCALE GENOMIC DNA]</scope>
    <source>
        <strain evidence="3">R501</strain>
    </source>
</reference>
<dbReference type="KEGG" id="hfv:R50_0332"/>
<dbReference type="InterPro" id="IPR001296">
    <property type="entry name" value="Glyco_trans_1"/>
</dbReference>
<dbReference type="Pfam" id="PF00534">
    <property type="entry name" value="Glycos_transf_1"/>
    <property type="match status" value="1"/>
</dbReference>
<sequence>MRVLMISKACVNALYRRKLEDLNRLGAADGIEVGLVVPPAWGSLPFEPGPGDHYPLFVEPIWFSGRNHFHRYPGLGRVLDRFRPQLLHIDEEHYSWVTREALGLAARRGVPALFFTWQNLYKRYPWPVRRWEAQVLQGAAGALAGNQEAAEVLRRKGYRGPLAVVPQFGTDPAVFRPDPARRQAVRAARGWTDRVVVGYVGRLVAEKGLDDLWAALTPLLARDPALHLVFIGSGPWQPSVPPGLAGQVEQVPWAPSEEMPGLLGALDLLVLPSRTTPRWKEQFGRVLTEAMASGTPVVGSSSGEIPHVIGPAGVVFPEGDVAALQAAVAELAGDPARRRALGEAGRARVRERFTTEAVARATLDFYRRLLTEGGARSRTEV</sequence>
<dbReference type="EMBL" id="LR778114">
    <property type="protein sequence ID" value="CAB1127838.1"/>
    <property type="molecule type" value="Genomic_DNA"/>
</dbReference>
<organism evidence="3 4">
    <name type="scientific">Candidatus Hydrogenisulfobacillus filiaventi</name>
    <dbReference type="NCBI Taxonomy" id="2707344"/>
    <lineage>
        <taxon>Bacteria</taxon>
        <taxon>Bacillati</taxon>
        <taxon>Bacillota</taxon>
        <taxon>Clostridia</taxon>
        <taxon>Eubacteriales</taxon>
        <taxon>Clostridiales Family XVII. Incertae Sedis</taxon>
        <taxon>Candidatus Hydrogenisulfobacillus</taxon>
    </lineage>
</organism>
<evidence type="ECO:0000259" key="1">
    <source>
        <dbReference type="Pfam" id="PF00534"/>
    </source>
</evidence>
<evidence type="ECO:0000259" key="2">
    <source>
        <dbReference type="Pfam" id="PF13579"/>
    </source>
</evidence>
<dbReference type="SUPFAM" id="SSF53756">
    <property type="entry name" value="UDP-Glycosyltransferase/glycogen phosphorylase"/>
    <property type="match status" value="1"/>
</dbReference>
<dbReference type="Proteomes" id="UP000503399">
    <property type="component" value="Chromosome"/>
</dbReference>
<dbReference type="PANTHER" id="PTHR45947:SF3">
    <property type="entry name" value="SULFOQUINOVOSYL TRANSFERASE SQD2"/>
    <property type="match status" value="1"/>
</dbReference>
<name>A0A6F8ZD88_9FIRM</name>